<proteinExistence type="predicted"/>
<keyword evidence="2" id="KW-0548">Nucleotidyltransferase</keyword>
<accession>A0A644X243</accession>
<keyword evidence="2" id="KW-0808">Transferase</keyword>
<dbReference type="Gene3D" id="1.10.150.20">
    <property type="entry name" value="5' to 3' exonuclease, C-terminal subdomain"/>
    <property type="match status" value="1"/>
</dbReference>
<comment type="caution">
    <text evidence="2">The sequence shown here is derived from an EMBL/GenBank/DDBJ whole genome shotgun (WGS) entry which is preliminary data.</text>
</comment>
<dbReference type="InterPro" id="IPR050116">
    <property type="entry name" value="DNA_polymerase-Y"/>
</dbReference>
<dbReference type="PROSITE" id="PS50173">
    <property type="entry name" value="UMUC"/>
    <property type="match status" value="1"/>
</dbReference>
<dbReference type="PANTHER" id="PTHR11076:SF33">
    <property type="entry name" value="DNA POLYMERASE KAPPA"/>
    <property type="match status" value="1"/>
</dbReference>
<reference evidence="2" key="1">
    <citation type="submission" date="2019-08" db="EMBL/GenBank/DDBJ databases">
        <authorList>
            <person name="Kucharzyk K."/>
            <person name="Murdoch R.W."/>
            <person name="Higgins S."/>
            <person name="Loffler F."/>
        </authorList>
    </citation>
    <scope>NUCLEOTIDE SEQUENCE</scope>
</reference>
<evidence type="ECO:0000259" key="1">
    <source>
        <dbReference type="PROSITE" id="PS50173"/>
    </source>
</evidence>
<feature type="domain" description="UmuC" evidence="1">
    <location>
        <begin position="8"/>
        <end position="189"/>
    </location>
</feature>
<name>A0A644X243_9ZZZZ</name>
<dbReference type="GO" id="GO:0003887">
    <property type="term" value="F:DNA-directed DNA polymerase activity"/>
    <property type="evidence" value="ECO:0007669"/>
    <property type="project" value="UniProtKB-EC"/>
</dbReference>
<protein>
    <submittedName>
        <fullName evidence="2">DNA polymerase IV</fullName>
        <ecNumber evidence="2">2.7.7.7</ecNumber>
    </submittedName>
</protein>
<dbReference type="Pfam" id="PF11799">
    <property type="entry name" value="IMS_C"/>
    <property type="match status" value="1"/>
</dbReference>
<dbReference type="GO" id="GO:0003684">
    <property type="term" value="F:damaged DNA binding"/>
    <property type="evidence" value="ECO:0007669"/>
    <property type="project" value="InterPro"/>
</dbReference>
<dbReference type="InterPro" id="IPR001126">
    <property type="entry name" value="UmuC"/>
</dbReference>
<dbReference type="AlphaFoldDB" id="A0A644X243"/>
<dbReference type="Pfam" id="PF00817">
    <property type="entry name" value="IMS"/>
    <property type="match status" value="1"/>
</dbReference>
<dbReference type="GO" id="GO:0009432">
    <property type="term" value="P:SOS response"/>
    <property type="evidence" value="ECO:0007669"/>
    <property type="project" value="TreeGrafter"/>
</dbReference>
<organism evidence="2">
    <name type="scientific">bioreactor metagenome</name>
    <dbReference type="NCBI Taxonomy" id="1076179"/>
    <lineage>
        <taxon>unclassified sequences</taxon>
        <taxon>metagenomes</taxon>
        <taxon>ecological metagenomes</taxon>
    </lineage>
</organism>
<dbReference type="GO" id="GO:0005829">
    <property type="term" value="C:cytosol"/>
    <property type="evidence" value="ECO:0007669"/>
    <property type="project" value="TreeGrafter"/>
</dbReference>
<dbReference type="Gene3D" id="3.30.70.270">
    <property type="match status" value="1"/>
</dbReference>
<sequence>MHESEASIVHVNITDFAAAVAIAKQPRLATRPFAIALEGSARRVVITASRKAWEEGIRAGMPVSTAQRMLPALEVLPPDTQSAAKADSAIASLVASYSPDIQCDKGGHVYLDMKGTGRLFGPVMDSALKIRKEIREQLGLEGAVAVASNKLVAKIGTRAIRPCGLAHIREGEEASFLASQDVGLLSGVGSAIARLLEVAGITQIGQIAALDDNQIIAFLGRRGLALRDAARGLDSSSLQKGVMNKRVILRKVNFSEPILSLDELKAAVFASAEDAALQMRMESMGCQAVHIMLFWSDGRTSEATRRTKGQWVYDHEIETSLFQAAMQAMGRRVRLLAFTIKLFELGPVFGQTDLFIPDVLQKQQSLQHSIDEVRQRFGPGILTHATALCHGN</sequence>
<dbReference type="InterPro" id="IPR043128">
    <property type="entry name" value="Rev_trsase/Diguanyl_cyclase"/>
</dbReference>
<dbReference type="EC" id="2.7.7.7" evidence="2"/>
<dbReference type="InterPro" id="IPR017961">
    <property type="entry name" value="DNA_pol_Y-fam_little_finger"/>
</dbReference>
<evidence type="ECO:0000313" key="2">
    <source>
        <dbReference type="EMBL" id="MPM10027.1"/>
    </source>
</evidence>
<dbReference type="PANTHER" id="PTHR11076">
    <property type="entry name" value="DNA REPAIR POLYMERASE UMUC / TRANSFERASE FAMILY MEMBER"/>
    <property type="match status" value="1"/>
</dbReference>
<dbReference type="EMBL" id="VSSQ01001641">
    <property type="protein sequence ID" value="MPM10027.1"/>
    <property type="molecule type" value="Genomic_DNA"/>
</dbReference>
<dbReference type="GO" id="GO:0006281">
    <property type="term" value="P:DNA repair"/>
    <property type="evidence" value="ECO:0007669"/>
    <property type="project" value="InterPro"/>
</dbReference>
<dbReference type="InterPro" id="IPR043502">
    <property type="entry name" value="DNA/RNA_pol_sf"/>
</dbReference>
<dbReference type="SUPFAM" id="SSF56672">
    <property type="entry name" value="DNA/RNA polymerases"/>
    <property type="match status" value="1"/>
</dbReference>
<dbReference type="Gene3D" id="3.40.1170.60">
    <property type="match status" value="1"/>
</dbReference>
<gene>
    <name evidence="2" type="primary">dinB_19</name>
    <name evidence="2" type="ORF">SDC9_56351</name>
</gene>
<dbReference type="GO" id="GO:0042276">
    <property type="term" value="P:error-prone translesion synthesis"/>
    <property type="evidence" value="ECO:0007669"/>
    <property type="project" value="TreeGrafter"/>
</dbReference>